<sequence>MVKVIGITASPKTHGNTEKLLESFLRGAEKEGAETEKIKLKDLLYTSCQGCNKCHRTGRCVLNDDLKILLNRIVTEADVLVLASPIYSMTITAEMKAFIDRGQYMWARKFVLKNLSFDEEHLKTHKGVFVSTAGMNRKDVFDAAFPVVRAFFNDAGYEYTTNITAEGMDNFGTIEQRPDKLKEAEDAGREVVLSLKNAVKN</sequence>
<dbReference type="EMBL" id="CP091092">
    <property type="protein sequence ID" value="WFN36867.1"/>
    <property type="molecule type" value="Genomic_DNA"/>
</dbReference>
<name>A0AAF0JM78_9EURY</name>
<accession>A0AAF0JM78</accession>
<comment type="cofactor">
    <cofactor evidence="2">
        <name>[4Fe-4S] cluster</name>
        <dbReference type="ChEBI" id="CHEBI:49883"/>
    </cofactor>
</comment>
<dbReference type="KEGG" id="manq:L1994_00265"/>
<organism evidence="7 8">
    <name type="scientific">Methanomicrobium antiquum</name>
    <dbReference type="NCBI Taxonomy" id="487686"/>
    <lineage>
        <taxon>Archaea</taxon>
        <taxon>Methanobacteriati</taxon>
        <taxon>Methanobacteriota</taxon>
        <taxon>Stenosarchaea group</taxon>
        <taxon>Methanomicrobia</taxon>
        <taxon>Methanomicrobiales</taxon>
        <taxon>Methanomicrobiaceae</taxon>
        <taxon>Methanomicrobium</taxon>
    </lineage>
</organism>
<evidence type="ECO:0000256" key="5">
    <source>
        <dbReference type="ARBA" id="ARBA00038292"/>
    </source>
</evidence>
<dbReference type="Proteomes" id="UP001218895">
    <property type="component" value="Chromosome"/>
</dbReference>
<dbReference type="RefSeq" id="WP_278099704.1">
    <property type="nucleotide sequence ID" value="NZ_CP091092.1"/>
</dbReference>
<dbReference type="GO" id="GO:0016491">
    <property type="term" value="F:oxidoreductase activity"/>
    <property type="evidence" value="ECO:0007669"/>
    <property type="project" value="InterPro"/>
</dbReference>
<dbReference type="AlphaFoldDB" id="A0AAF0JM78"/>
<feature type="domain" description="NADPH-dependent FMN reductase-like" evidence="6">
    <location>
        <begin position="2"/>
        <end position="134"/>
    </location>
</feature>
<protein>
    <submittedName>
        <fullName evidence="7">Flavodoxin family protein</fullName>
    </submittedName>
</protein>
<reference evidence="7" key="1">
    <citation type="submission" date="2022-01" db="EMBL/GenBank/DDBJ databases">
        <title>Complete genome of Methanomicrobium antiquum DSM 21220.</title>
        <authorList>
            <person name="Chen S.-C."/>
            <person name="You Y.-T."/>
            <person name="Zhou Y.-Z."/>
            <person name="Lai M.-C."/>
        </authorList>
    </citation>
    <scope>NUCLEOTIDE SEQUENCE</scope>
    <source>
        <strain evidence="7">DSM 21220</strain>
    </source>
</reference>
<dbReference type="InterPro" id="IPR051796">
    <property type="entry name" value="ISF_SsuE-like"/>
</dbReference>
<evidence type="ECO:0000256" key="4">
    <source>
        <dbReference type="ARBA" id="ARBA00022643"/>
    </source>
</evidence>
<dbReference type="SUPFAM" id="SSF52218">
    <property type="entry name" value="Flavoproteins"/>
    <property type="match status" value="1"/>
</dbReference>
<keyword evidence="4" id="KW-0288">FMN</keyword>
<dbReference type="GeneID" id="79948783"/>
<evidence type="ECO:0000256" key="1">
    <source>
        <dbReference type="ARBA" id="ARBA00001917"/>
    </source>
</evidence>
<dbReference type="PANTHER" id="PTHR43278:SF2">
    <property type="entry name" value="IRON-SULFUR FLAVOPROTEIN"/>
    <property type="match status" value="1"/>
</dbReference>
<dbReference type="PANTHER" id="PTHR43278">
    <property type="entry name" value="NAD(P)H-DEPENDENT FMN-CONTAINING OXIDOREDUCTASE YWQN-RELATED"/>
    <property type="match status" value="1"/>
</dbReference>
<proteinExistence type="inferred from homology"/>
<gene>
    <name evidence="7" type="ORF">L1994_00265</name>
</gene>
<evidence type="ECO:0000259" key="6">
    <source>
        <dbReference type="Pfam" id="PF03358"/>
    </source>
</evidence>
<keyword evidence="3" id="KW-0285">Flavoprotein</keyword>
<comment type="similarity">
    <text evidence="5">Belongs to the SsuE family. Isf subfamily.</text>
</comment>
<dbReference type="Gene3D" id="3.40.50.360">
    <property type="match status" value="1"/>
</dbReference>
<comment type="cofactor">
    <cofactor evidence="1">
        <name>FMN</name>
        <dbReference type="ChEBI" id="CHEBI:58210"/>
    </cofactor>
</comment>
<evidence type="ECO:0000256" key="3">
    <source>
        <dbReference type="ARBA" id="ARBA00022630"/>
    </source>
</evidence>
<dbReference type="Pfam" id="PF03358">
    <property type="entry name" value="FMN_red"/>
    <property type="match status" value="1"/>
</dbReference>
<dbReference type="InterPro" id="IPR005025">
    <property type="entry name" value="FMN_Rdtase-like_dom"/>
</dbReference>
<dbReference type="InterPro" id="IPR029039">
    <property type="entry name" value="Flavoprotein-like_sf"/>
</dbReference>
<keyword evidence="8" id="KW-1185">Reference proteome</keyword>
<evidence type="ECO:0000313" key="7">
    <source>
        <dbReference type="EMBL" id="WFN36867.1"/>
    </source>
</evidence>
<evidence type="ECO:0000256" key="2">
    <source>
        <dbReference type="ARBA" id="ARBA00001966"/>
    </source>
</evidence>
<evidence type="ECO:0000313" key="8">
    <source>
        <dbReference type="Proteomes" id="UP001218895"/>
    </source>
</evidence>